<dbReference type="PROSITE" id="PS51755">
    <property type="entry name" value="OMPR_PHOB"/>
    <property type="match status" value="1"/>
</dbReference>
<dbReference type="EMBL" id="JAUSUA010000002">
    <property type="protein sequence ID" value="MDQ0207006.1"/>
    <property type="molecule type" value="Genomic_DNA"/>
</dbReference>
<evidence type="ECO:0000256" key="2">
    <source>
        <dbReference type="ARBA" id="ARBA00022553"/>
    </source>
</evidence>
<evidence type="ECO:0000313" key="12">
    <source>
        <dbReference type="Proteomes" id="UP001225034"/>
    </source>
</evidence>
<accession>A0ABT9YGL5</accession>
<sequence>MGRAKILLIEDHEQLFSTLLTVAKEEQFILVRQKSSADIPSLLDELNPQLIIIGSELEFKQQLEICCRMRRQTTVPIMIVKSPTCRRDELFEAGATDYVSQPVDFEELLLRIKAHLFHYRNVTTSRSFQLHFTNLVIDLIMQKVYYKGATIELSTQEFKLLSYLAYQPKQTFSSEQLFAHVWGISGHQDTRTVLVHISNLRKKLVTDHKIPPYIQTIRGVGYRIHDYYL</sequence>
<keyword evidence="3" id="KW-0902">Two-component regulatory system</keyword>
<evidence type="ECO:0000256" key="1">
    <source>
        <dbReference type="ARBA" id="ARBA00004496"/>
    </source>
</evidence>
<dbReference type="InterPro" id="IPR036388">
    <property type="entry name" value="WH-like_DNA-bd_sf"/>
</dbReference>
<keyword evidence="12" id="KW-1185">Reference proteome</keyword>
<keyword evidence="5 8" id="KW-0238">DNA-binding</keyword>
<feature type="domain" description="Response regulatory" evidence="9">
    <location>
        <begin position="5"/>
        <end position="116"/>
    </location>
</feature>
<name>A0ABT9YGL5_9BACI</name>
<organism evidence="11 12">
    <name type="scientific">Alkalicoccobacillus murimartini</name>
    <dbReference type="NCBI Taxonomy" id="171685"/>
    <lineage>
        <taxon>Bacteria</taxon>
        <taxon>Bacillati</taxon>
        <taxon>Bacillota</taxon>
        <taxon>Bacilli</taxon>
        <taxon>Bacillales</taxon>
        <taxon>Bacillaceae</taxon>
        <taxon>Alkalicoccobacillus</taxon>
    </lineage>
</organism>
<dbReference type="InterPro" id="IPR001867">
    <property type="entry name" value="OmpR/PhoB-type_DNA-bd"/>
</dbReference>
<proteinExistence type="predicted"/>
<keyword evidence="6" id="KW-0804">Transcription</keyword>
<dbReference type="CDD" id="cd00383">
    <property type="entry name" value="trans_reg_C"/>
    <property type="match status" value="1"/>
</dbReference>
<reference evidence="11 12" key="1">
    <citation type="submission" date="2023-07" db="EMBL/GenBank/DDBJ databases">
        <title>Genomic Encyclopedia of Type Strains, Phase IV (KMG-IV): sequencing the most valuable type-strain genomes for metagenomic binning, comparative biology and taxonomic classification.</title>
        <authorList>
            <person name="Goeker M."/>
        </authorList>
    </citation>
    <scope>NUCLEOTIDE SEQUENCE [LARGE SCALE GENOMIC DNA]</scope>
    <source>
        <strain evidence="11 12">DSM 19154</strain>
    </source>
</reference>
<comment type="subcellular location">
    <subcellularLocation>
        <location evidence="1">Cytoplasm</location>
    </subcellularLocation>
</comment>
<dbReference type="PROSITE" id="PS50110">
    <property type="entry name" value="RESPONSE_REGULATORY"/>
    <property type="match status" value="1"/>
</dbReference>
<dbReference type="Gene3D" id="3.40.50.2300">
    <property type="match status" value="1"/>
</dbReference>
<feature type="domain" description="OmpR/PhoB-type" evidence="10">
    <location>
        <begin position="125"/>
        <end position="226"/>
    </location>
</feature>
<evidence type="ECO:0000256" key="3">
    <source>
        <dbReference type="ARBA" id="ARBA00023012"/>
    </source>
</evidence>
<keyword evidence="2" id="KW-0597">Phosphoprotein</keyword>
<protein>
    <submittedName>
        <fullName evidence="11">DNA-binding response OmpR family regulator</fullName>
    </submittedName>
</protein>
<evidence type="ECO:0000256" key="7">
    <source>
        <dbReference type="PROSITE-ProRule" id="PRU00169"/>
    </source>
</evidence>
<evidence type="ECO:0000256" key="4">
    <source>
        <dbReference type="ARBA" id="ARBA00023015"/>
    </source>
</evidence>
<dbReference type="InterPro" id="IPR001789">
    <property type="entry name" value="Sig_transdc_resp-reg_receiver"/>
</dbReference>
<dbReference type="Pfam" id="PF00486">
    <property type="entry name" value="Trans_reg_C"/>
    <property type="match status" value="1"/>
</dbReference>
<feature type="DNA-binding region" description="OmpR/PhoB-type" evidence="8">
    <location>
        <begin position="125"/>
        <end position="226"/>
    </location>
</feature>
<dbReference type="SUPFAM" id="SSF46894">
    <property type="entry name" value="C-terminal effector domain of the bipartite response regulators"/>
    <property type="match status" value="1"/>
</dbReference>
<evidence type="ECO:0000259" key="10">
    <source>
        <dbReference type="PROSITE" id="PS51755"/>
    </source>
</evidence>
<dbReference type="GO" id="GO:0003677">
    <property type="term" value="F:DNA binding"/>
    <property type="evidence" value="ECO:0007669"/>
    <property type="project" value="UniProtKB-KW"/>
</dbReference>
<gene>
    <name evidence="11" type="ORF">J2S05_001805</name>
</gene>
<comment type="caution">
    <text evidence="7">Lacks conserved residue(s) required for the propagation of feature annotation.</text>
</comment>
<evidence type="ECO:0000256" key="8">
    <source>
        <dbReference type="PROSITE-ProRule" id="PRU01091"/>
    </source>
</evidence>
<dbReference type="SUPFAM" id="SSF52172">
    <property type="entry name" value="CheY-like"/>
    <property type="match status" value="1"/>
</dbReference>
<dbReference type="PANTHER" id="PTHR48111:SF1">
    <property type="entry name" value="TWO-COMPONENT RESPONSE REGULATOR ORR33"/>
    <property type="match status" value="1"/>
</dbReference>
<dbReference type="Proteomes" id="UP001225034">
    <property type="component" value="Unassembled WGS sequence"/>
</dbReference>
<dbReference type="InterPro" id="IPR016032">
    <property type="entry name" value="Sig_transdc_resp-reg_C-effctor"/>
</dbReference>
<evidence type="ECO:0000259" key="9">
    <source>
        <dbReference type="PROSITE" id="PS50110"/>
    </source>
</evidence>
<dbReference type="RefSeq" id="WP_306981949.1">
    <property type="nucleotide sequence ID" value="NZ_JAUSUA010000002.1"/>
</dbReference>
<dbReference type="InterPro" id="IPR011006">
    <property type="entry name" value="CheY-like_superfamily"/>
</dbReference>
<dbReference type="SMART" id="SM00448">
    <property type="entry name" value="REC"/>
    <property type="match status" value="1"/>
</dbReference>
<dbReference type="Pfam" id="PF00072">
    <property type="entry name" value="Response_reg"/>
    <property type="match status" value="1"/>
</dbReference>
<evidence type="ECO:0000256" key="5">
    <source>
        <dbReference type="ARBA" id="ARBA00023125"/>
    </source>
</evidence>
<dbReference type="InterPro" id="IPR039420">
    <property type="entry name" value="WalR-like"/>
</dbReference>
<comment type="caution">
    <text evidence="11">The sequence shown here is derived from an EMBL/GenBank/DDBJ whole genome shotgun (WGS) entry which is preliminary data.</text>
</comment>
<dbReference type="PANTHER" id="PTHR48111">
    <property type="entry name" value="REGULATOR OF RPOS"/>
    <property type="match status" value="1"/>
</dbReference>
<dbReference type="SMART" id="SM00862">
    <property type="entry name" value="Trans_reg_C"/>
    <property type="match status" value="1"/>
</dbReference>
<evidence type="ECO:0000313" key="11">
    <source>
        <dbReference type="EMBL" id="MDQ0207006.1"/>
    </source>
</evidence>
<keyword evidence="4" id="KW-0805">Transcription regulation</keyword>
<evidence type="ECO:0000256" key="6">
    <source>
        <dbReference type="ARBA" id="ARBA00023163"/>
    </source>
</evidence>
<dbReference type="Gene3D" id="1.10.10.10">
    <property type="entry name" value="Winged helix-like DNA-binding domain superfamily/Winged helix DNA-binding domain"/>
    <property type="match status" value="1"/>
</dbReference>